<dbReference type="AlphaFoldDB" id="A7EKB4"/>
<dbReference type="HOGENOM" id="CLU_3392541_0_0_1"/>
<protein>
    <submittedName>
        <fullName evidence="1">Uncharacterized protein</fullName>
    </submittedName>
</protein>
<dbReference type="EMBL" id="CH476627">
    <property type="protein sequence ID" value="EDO03280.1"/>
    <property type="molecule type" value="Genomic_DNA"/>
</dbReference>
<reference evidence="2" key="1">
    <citation type="journal article" date="2011" name="PLoS Genet.">
        <title>Genomic analysis of the necrotrophic fungal pathogens Sclerotinia sclerotiorum and Botrytis cinerea.</title>
        <authorList>
            <person name="Amselem J."/>
            <person name="Cuomo C.A."/>
            <person name="van Kan J.A."/>
            <person name="Viaud M."/>
            <person name="Benito E.P."/>
            <person name="Couloux A."/>
            <person name="Coutinho P.M."/>
            <person name="de Vries R.P."/>
            <person name="Dyer P.S."/>
            <person name="Fillinger S."/>
            <person name="Fournier E."/>
            <person name="Gout L."/>
            <person name="Hahn M."/>
            <person name="Kohn L."/>
            <person name="Lapalu N."/>
            <person name="Plummer K.M."/>
            <person name="Pradier J.M."/>
            <person name="Quevillon E."/>
            <person name="Sharon A."/>
            <person name="Simon A."/>
            <person name="ten Have A."/>
            <person name="Tudzynski B."/>
            <person name="Tudzynski P."/>
            <person name="Wincker P."/>
            <person name="Andrew M."/>
            <person name="Anthouard V."/>
            <person name="Beever R.E."/>
            <person name="Beffa R."/>
            <person name="Benoit I."/>
            <person name="Bouzid O."/>
            <person name="Brault B."/>
            <person name="Chen Z."/>
            <person name="Choquer M."/>
            <person name="Collemare J."/>
            <person name="Cotton P."/>
            <person name="Danchin E.G."/>
            <person name="Da Silva C."/>
            <person name="Gautier A."/>
            <person name="Giraud C."/>
            <person name="Giraud T."/>
            <person name="Gonzalez C."/>
            <person name="Grossetete S."/>
            <person name="Guldener U."/>
            <person name="Henrissat B."/>
            <person name="Howlett B.J."/>
            <person name="Kodira C."/>
            <person name="Kretschmer M."/>
            <person name="Lappartient A."/>
            <person name="Leroch M."/>
            <person name="Levis C."/>
            <person name="Mauceli E."/>
            <person name="Neuveglise C."/>
            <person name="Oeser B."/>
            <person name="Pearson M."/>
            <person name="Poulain J."/>
            <person name="Poussereau N."/>
            <person name="Quesneville H."/>
            <person name="Rascle C."/>
            <person name="Schumacher J."/>
            <person name="Segurens B."/>
            <person name="Sexton A."/>
            <person name="Silva E."/>
            <person name="Sirven C."/>
            <person name="Soanes D.M."/>
            <person name="Talbot N.J."/>
            <person name="Templeton M."/>
            <person name="Yandava C."/>
            <person name="Yarden O."/>
            <person name="Zeng Q."/>
            <person name="Rollins J.A."/>
            <person name="Lebrun M.H."/>
            <person name="Dickman M."/>
        </authorList>
    </citation>
    <scope>NUCLEOTIDE SEQUENCE [LARGE SCALE GENOMIC DNA]</scope>
    <source>
        <strain evidence="2">ATCC 18683 / 1980 / Ss-1</strain>
    </source>
</reference>
<dbReference type="GeneID" id="5489273"/>
<gene>
    <name evidence="1" type="ORF">SS1G_05761</name>
</gene>
<dbReference type="Proteomes" id="UP000001312">
    <property type="component" value="Unassembled WGS sequence"/>
</dbReference>
<sequence>MPSLIIEDTKGKIISIGAPFARSEVYLLGESN</sequence>
<dbReference type="InParanoid" id="A7EKB4"/>
<evidence type="ECO:0000313" key="2">
    <source>
        <dbReference type="Proteomes" id="UP000001312"/>
    </source>
</evidence>
<accession>A7EKB4</accession>
<proteinExistence type="predicted"/>
<dbReference type="RefSeq" id="XP_001592839.1">
    <property type="nucleotide sequence ID" value="XM_001592789.1"/>
</dbReference>
<dbReference type="KEGG" id="ssl:SS1G_05761"/>
<keyword evidence="2" id="KW-1185">Reference proteome</keyword>
<organism evidence="1 2">
    <name type="scientific">Sclerotinia sclerotiorum (strain ATCC 18683 / 1980 / Ss-1)</name>
    <name type="common">White mold</name>
    <name type="synonym">Whetzelinia sclerotiorum</name>
    <dbReference type="NCBI Taxonomy" id="665079"/>
    <lineage>
        <taxon>Eukaryota</taxon>
        <taxon>Fungi</taxon>
        <taxon>Dikarya</taxon>
        <taxon>Ascomycota</taxon>
        <taxon>Pezizomycotina</taxon>
        <taxon>Leotiomycetes</taxon>
        <taxon>Helotiales</taxon>
        <taxon>Sclerotiniaceae</taxon>
        <taxon>Sclerotinia</taxon>
    </lineage>
</organism>
<evidence type="ECO:0000313" key="1">
    <source>
        <dbReference type="EMBL" id="EDO03280.1"/>
    </source>
</evidence>
<name>A7EKB4_SCLS1</name>